<gene>
    <name evidence="5" type="primary">LOC103607795</name>
</gene>
<organism evidence="4 5">
    <name type="scientific">Galeopterus variegatus</name>
    <name type="common">Malayan flying lemur</name>
    <name type="synonym">Cynocephalus variegatus</name>
    <dbReference type="NCBI Taxonomy" id="482537"/>
    <lineage>
        <taxon>Eukaryota</taxon>
        <taxon>Metazoa</taxon>
        <taxon>Chordata</taxon>
        <taxon>Craniata</taxon>
        <taxon>Vertebrata</taxon>
        <taxon>Euteleostomi</taxon>
        <taxon>Mammalia</taxon>
        <taxon>Eutheria</taxon>
        <taxon>Euarchontoglires</taxon>
        <taxon>Dermoptera</taxon>
        <taxon>Cynocephalidae</taxon>
        <taxon>Galeopterus</taxon>
    </lineage>
</organism>
<evidence type="ECO:0000259" key="3">
    <source>
        <dbReference type="Pfam" id="PF21054"/>
    </source>
</evidence>
<dbReference type="PANTHER" id="PTHR45971:SF2">
    <property type="entry name" value="PROTEIN ASSOCIATED WITH UVRAG AS AUTOPHAGY ENHANCER"/>
    <property type="match status" value="1"/>
</dbReference>
<sequence>MVSQSTGRQDSPVNPWKGISDDSGNIEVSSSFLDTDHPACQLDIRLTRHKAAWINTQCVQQQLQELPLQVPTVGDNRNHLVADATSPLGFSLSSLGNSLAETSLSEDTVDSIGSASAHGSSKKTCDFSLTSTEKQVLLSGCCHQMSLPTGSKSSATSPHPEADSAFFKPSHLTASADEGAVQVNIRATSLNNFSPEAFVLPVDVEKENAHFYVADMIISAMEKMKCDILNQQHAESWRKEEASGSLGTDQTDSEVTFYTNIKQEPGSSTSSDSGYDDFIHHTPSAIASQLMSPESVAAFWHLSSKRLFHMAGTR</sequence>
<dbReference type="Pfam" id="PF21054">
    <property type="entry name" value="RUBC_PIKBD"/>
    <property type="match status" value="1"/>
</dbReference>
<reference evidence="5" key="1">
    <citation type="submission" date="2025-08" db="UniProtKB">
        <authorList>
            <consortium name="RefSeq"/>
        </authorList>
    </citation>
    <scope>IDENTIFICATION</scope>
</reference>
<evidence type="ECO:0000313" key="5">
    <source>
        <dbReference type="RefSeq" id="XP_008590484.1"/>
    </source>
</evidence>
<proteinExistence type="predicted"/>
<dbReference type="InterPro" id="IPR052428">
    <property type="entry name" value="Autophagy_HostDef_Reg"/>
</dbReference>
<accession>A0ABM0SC93</accession>
<dbReference type="RefSeq" id="XP_008590484.1">
    <property type="nucleotide sequence ID" value="XM_008592262.1"/>
</dbReference>
<name>A0ABM0SC93_GALVR</name>
<keyword evidence="4" id="KW-1185">Reference proteome</keyword>
<dbReference type="PANTHER" id="PTHR45971">
    <property type="entry name" value="PHOX (PX) DOMAIN-CONTAINING PROTEIN"/>
    <property type="match status" value="1"/>
</dbReference>
<feature type="compositionally biased region" description="Polar residues" evidence="2">
    <location>
        <begin position="1"/>
        <end position="12"/>
    </location>
</feature>
<dbReference type="Proteomes" id="UP000694923">
    <property type="component" value="Unplaced"/>
</dbReference>
<protein>
    <submittedName>
        <fullName evidence="5">Uncharacterized protein KIAA0226-like</fullName>
    </submittedName>
</protein>
<evidence type="ECO:0000256" key="2">
    <source>
        <dbReference type="SAM" id="MobiDB-lite"/>
    </source>
</evidence>
<evidence type="ECO:0000256" key="1">
    <source>
        <dbReference type="ARBA" id="ARBA00023006"/>
    </source>
</evidence>
<evidence type="ECO:0000313" key="4">
    <source>
        <dbReference type="Proteomes" id="UP000694923"/>
    </source>
</evidence>
<feature type="region of interest" description="Disordered" evidence="2">
    <location>
        <begin position="1"/>
        <end position="22"/>
    </location>
</feature>
<feature type="domain" description="Rubicon PI3K-binding" evidence="3">
    <location>
        <begin position="202"/>
        <end position="288"/>
    </location>
</feature>
<keyword evidence="1" id="KW-0072">Autophagy</keyword>
<dbReference type="GeneID" id="103607795"/>
<dbReference type="InterPro" id="IPR048569">
    <property type="entry name" value="RUBC_PIKBD"/>
</dbReference>